<dbReference type="Pfam" id="PF02321">
    <property type="entry name" value="OEP"/>
    <property type="match status" value="2"/>
</dbReference>
<dbReference type="GO" id="GO:0031640">
    <property type="term" value="P:killing of cells of another organism"/>
    <property type="evidence" value="ECO:0007669"/>
    <property type="project" value="UniProtKB-KW"/>
</dbReference>
<keyword evidence="7" id="KW-0354">Hemolysis</keyword>
<organism evidence="8 9">
    <name type="scientific">Paraburkholderia fungorum</name>
    <dbReference type="NCBI Taxonomy" id="134537"/>
    <lineage>
        <taxon>Bacteria</taxon>
        <taxon>Pseudomonadati</taxon>
        <taxon>Pseudomonadota</taxon>
        <taxon>Betaproteobacteria</taxon>
        <taxon>Burkholderiales</taxon>
        <taxon>Burkholderiaceae</taxon>
        <taxon>Paraburkholderia</taxon>
    </lineage>
</organism>
<dbReference type="InterPro" id="IPR003423">
    <property type="entry name" value="OMP_efflux"/>
</dbReference>
<keyword evidence="7" id="KW-0204">Cytolysis</keyword>
<keyword evidence="2 7" id="KW-0813">Transport</keyword>
<comment type="caution">
    <text evidence="8">The sequence shown here is derived from an EMBL/GenBank/DDBJ whole genome shotgun (WGS) entry which is preliminary data.</text>
</comment>
<dbReference type="PANTHER" id="PTHR30026">
    <property type="entry name" value="OUTER MEMBRANE PROTEIN TOLC"/>
    <property type="match status" value="1"/>
</dbReference>
<keyword evidence="6 7" id="KW-0998">Cell outer membrane</keyword>
<dbReference type="GO" id="GO:1990281">
    <property type="term" value="C:efflux pump complex"/>
    <property type="evidence" value="ECO:0007669"/>
    <property type="project" value="TreeGrafter"/>
</dbReference>
<dbReference type="Proteomes" id="UP000283709">
    <property type="component" value="Unassembled WGS sequence"/>
</dbReference>
<dbReference type="RefSeq" id="WP_183081290.1">
    <property type="nucleotide sequence ID" value="NZ_MCAS01000004.1"/>
</dbReference>
<evidence type="ECO:0000256" key="6">
    <source>
        <dbReference type="ARBA" id="ARBA00023237"/>
    </source>
</evidence>
<name>A0A420GW32_9BURK</name>
<keyword evidence="5 7" id="KW-0472">Membrane</keyword>
<evidence type="ECO:0000313" key="8">
    <source>
        <dbReference type="EMBL" id="RKF49404.1"/>
    </source>
</evidence>
<dbReference type="PIRSF" id="PIRSF001892">
    <property type="entry name" value="CyaE"/>
    <property type="match status" value="1"/>
</dbReference>
<evidence type="ECO:0000256" key="5">
    <source>
        <dbReference type="ARBA" id="ARBA00023136"/>
    </source>
</evidence>
<evidence type="ECO:0000256" key="7">
    <source>
        <dbReference type="PIRNR" id="PIRNR001892"/>
    </source>
</evidence>
<dbReference type="AlphaFoldDB" id="A0A420GW32"/>
<gene>
    <name evidence="8" type="ORF">BCY88_17410</name>
</gene>
<comment type="function">
    <text evidence="7">CyaE is necessary for transport of calmodulin-sensitive adenylate cyclase-hemolysin (cyclolysin).</text>
</comment>
<dbReference type="InterPro" id="IPR028351">
    <property type="entry name" value="CyaE"/>
</dbReference>
<dbReference type="InterPro" id="IPR051906">
    <property type="entry name" value="TolC-like"/>
</dbReference>
<dbReference type="PANTHER" id="PTHR30026:SF20">
    <property type="entry name" value="OUTER MEMBRANE PROTEIN TOLC"/>
    <property type="match status" value="1"/>
</dbReference>
<accession>A0A420GW32</accession>
<comment type="subcellular location">
    <subcellularLocation>
        <location evidence="7">Cell outer membrane</location>
        <topology evidence="7">Peripheral membrane protein</topology>
    </subcellularLocation>
</comment>
<evidence type="ECO:0000256" key="3">
    <source>
        <dbReference type="ARBA" id="ARBA00022452"/>
    </source>
</evidence>
<sequence length="497" mass="52982">MSADTHHVGRVTRLTANGLLVTLTALLPPCLYAHPGLDGFDPLGTQQQITAPPVISRVPDMVGVAPCEFGPPSTTLSLEDVAARALCRNPLTRRAWASAQVQAARLGEAKAAQWPTLSGVLSGSRNRTQTSSTNSWMSQESYNGTARAAELAFDWVMFDFGARSAEMRKARELLVAASESFNAAVLDVLYTSARDYFAALTARAQADAAREAESNAAQSLAAAHARMRSGIVSIADDLQARTALNQAKLSVVRADSALHEAIGTLALDMGLTPDVPLMLAEAPVMLPGSAPQMDAIKALLDQALESHPRLQAARAELQAAQASIDSTRAQAWPSVRLQAGLSASNRPAASIDAAGGMSSTSRNNYVGVRVTIPFFEGFASAYRIREARAQADFQQANIAETEQQVALNVWKSYEAVRAGAQTVQQARALQEDAELAFDAAQSRYRVGVANIIELLHAQDALVAANQQRIVSVSDWLTARLSLAASLGKLDLGQIQNW</sequence>
<dbReference type="GO" id="GO:0015288">
    <property type="term" value="F:porin activity"/>
    <property type="evidence" value="ECO:0007669"/>
    <property type="project" value="TreeGrafter"/>
</dbReference>
<comment type="similarity">
    <text evidence="1 7">Belongs to the outer membrane factor (OMF) (TC 1.B.17) family.</text>
</comment>
<evidence type="ECO:0000256" key="2">
    <source>
        <dbReference type="ARBA" id="ARBA00022448"/>
    </source>
</evidence>
<proteinExistence type="inferred from homology"/>
<dbReference type="Gene3D" id="1.20.1600.10">
    <property type="entry name" value="Outer membrane efflux proteins (OEP)"/>
    <property type="match status" value="1"/>
</dbReference>
<keyword evidence="4" id="KW-0812">Transmembrane</keyword>
<keyword evidence="3" id="KW-1134">Transmembrane beta strand</keyword>
<evidence type="ECO:0000256" key="4">
    <source>
        <dbReference type="ARBA" id="ARBA00022692"/>
    </source>
</evidence>
<protein>
    <recommendedName>
        <fullName evidence="7">Protein CyaE</fullName>
    </recommendedName>
</protein>
<reference evidence="8 9" key="1">
    <citation type="submission" date="2016-07" db="EMBL/GenBank/DDBJ databases">
        <title>Genome analysis of Burkholderia fungorum ES3-20.</title>
        <authorList>
            <person name="Xu D."/>
            <person name="Yao R."/>
            <person name="Zheng S."/>
        </authorList>
    </citation>
    <scope>NUCLEOTIDE SEQUENCE [LARGE SCALE GENOMIC DNA]</scope>
    <source>
        <strain evidence="8 9">ES3-20</strain>
    </source>
</reference>
<evidence type="ECO:0000313" key="9">
    <source>
        <dbReference type="Proteomes" id="UP000283709"/>
    </source>
</evidence>
<evidence type="ECO:0000256" key="1">
    <source>
        <dbReference type="ARBA" id="ARBA00007613"/>
    </source>
</evidence>
<dbReference type="GO" id="GO:0009279">
    <property type="term" value="C:cell outer membrane"/>
    <property type="evidence" value="ECO:0007669"/>
    <property type="project" value="UniProtKB-SubCell"/>
</dbReference>
<dbReference type="GO" id="GO:0015562">
    <property type="term" value="F:efflux transmembrane transporter activity"/>
    <property type="evidence" value="ECO:0007669"/>
    <property type="project" value="InterPro"/>
</dbReference>
<dbReference type="EMBL" id="MCAS01000004">
    <property type="protein sequence ID" value="RKF49404.1"/>
    <property type="molecule type" value="Genomic_DNA"/>
</dbReference>
<dbReference type="SUPFAM" id="SSF56954">
    <property type="entry name" value="Outer membrane efflux proteins (OEP)"/>
    <property type="match status" value="1"/>
</dbReference>